<dbReference type="PROSITE" id="PS50878">
    <property type="entry name" value="RT_POL"/>
    <property type="match status" value="1"/>
</dbReference>
<dbReference type="OrthoDB" id="416119at2759"/>
<dbReference type="PROSITE" id="PS00028">
    <property type="entry name" value="ZINC_FINGER_C2H2_1"/>
    <property type="match status" value="1"/>
</dbReference>
<evidence type="ECO:0000259" key="4">
    <source>
        <dbReference type="PROSITE" id="PS50158"/>
    </source>
</evidence>
<feature type="domain" description="Reverse transcriptase" evidence="5">
    <location>
        <begin position="822"/>
        <end position="1085"/>
    </location>
</feature>
<reference evidence="6" key="1">
    <citation type="submission" date="2021-10" db="EMBL/GenBank/DDBJ databases">
        <title>Tropical sea cucumber genome reveals ecological adaptation and Cuvierian tubules defense mechanism.</title>
        <authorList>
            <person name="Chen T."/>
        </authorList>
    </citation>
    <scope>NUCLEOTIDE SEQUENCE</scope>
    <source>
        <strain evidence="6">Nanhai2018</strain>
        <tissue evidence="6">Muscle</tissue>
    </source>
</reference>
<dbReference type="Proteomes" id="UP001152320">
    <property type="component" value="Chromosome 13"/>
</dbReference>
<evidence type="ECO:0008006" key="8">
    <source>
        <dbReference type="Google" id="ProtNLM"/>
    </source>
</evidence>
<protein>
    <recommendedName>
        <fullName evidence="8">Reverse transcriptase domain-containing protein</fullName>
    </recommendedName>
</protein>
<feature type="region of interest" description="Disordered" evidence="2">
    <location>
        <begin position="338"/>
        <end position="410"/>
    </location>
</feature>
<gene>
    <name evidence="6" type="ORF">HOLleu_27444</name>
</gene>
<keyword evidence="1" id="KW-0479">Metal-binding</keyword>
<dbReference type="PROSITE" id="PS50158">
    <property type="entry name" value="ZF_CCHC"/>
    <property type="match status" value="2"/>
</dbReference>
<dbReference type="PROSITE" id="PS50157">
    <property type="entry name" value="ZINC_FINGER_C2H2_2"/>
    <property type="match status" value="1"/>
</dbReference>
<dbReference type="Pfam" id="PF00078">
    <property type="entry name" value="RVT_1"/>
    <property type="match status" value="1"/>
</dbReference>
<evidence type="ECO:0000313" key="6">
    <source>
        <dbReference type="EMBL" id="KAJ8030901.1"/>
    </source>
</evidence>
<evidence type="ECO:0000259" key="3">
    <source>
        <dbReference type="PROSITE" id="PS50157"/>
    </source>
</evidence>
<proteinExistence type="predicted"/>
<dbReference type="InterPro" id="IPR001878">
    <property type="entry name" value="Znf_CCHC"/>
</dbReference>
<evidence type="ECO:0000259" key="5">
    <source>
        <dbReference type="PROSITE" id="PS50878"/>
    </source>
</evidence>
<dbReference type="GO" id="GO:0008270">
    <property type="term" value="F:zinc ion binding"/>
    <property type="evidence" value="ECO:0007669"/>
    <property type="project" value="UniProtKB-KW"/>
</dbReference>
<dbReference type="SUPFAM" id="SSF56219">
    <property type="entry name" value="DNase I-like"/>
    <property type="match status" value="1"/>
</dbReference>
<dbReference type="InterPro" id="IPR036691">
    <property type="entry name" value="Endo/exonu/phosph_ase_sf"/>
</dbReference>
<dbReference type="InterPro" id="IPR036875">
    <property type="entry name" value="Znf_CCHC_sf"/>
</dbReference>
<dbReference type="Gene3D" id="4.10.60.10">
    <property type="entry name" value="Zinc finger, CCHC-type"/>
    <property type="match status" value="1"/>
</dbReference>
<dbReference type="SUPFAM" id="SSF57756">
    <property type="entry name" value="Retrovirus zinc finger-like domains"/>
    <property type="match status" value="1"/>
</dbReference>
<feature type="domain" description="C2H2-type" evidence="3">
    <location>
        <begin position="429"/>
        <end position="459"/>
    </location>
</feature>
<dbReference type="InterPro" id="IPR043502">
    <property type="entry name" value="DNA/RNA_pol_sf"/>
</dbReference>
<dbReference type="InterPro" id="IPR000477">
    <property type="entry name" value="RT_dom"/>
</dbReference>
<dbReference type="SUPFAM" id="SSF56672">
    <property type="entry name" value="DNA/RNA polymerases"/>
    <property type="match status" value="1"/>
</dbReference>
<dbReference type="GO" id="GO:0003676">
    <property type="term" value="F:nucleic acid binding"/>
    <property type="evidence" value="ECO:0007669"/>
    <property type="project" value="InterPro"/>
</dbReference>
<sequence length="1487" mass="169401">MAGLDHLLREKSVQLCFDSVEGSSQVFTVLKDCGIDPTLHLTAVQNLPGKLWDITFKSVELKKRFWPSLSSGNGYTVTSYTSSATVVNVLHVPFEVEDNVVRFVLGRYGKVVCGRFLTLSDYPTVYNGIRQYQIEIKDHIPSSLRLGGRNCWVRYWGQPRTCMKCGVIGHEAKECNLPKCFKCQGLGHTSKTCVEDDVCTTCDKSGHTFRNCPVSFSSKFKQSTAWVAGEASPVKIDSSDTNLLDMEGVEMSEKGSQLDVENSDGVELESISQPEVIPDTQDPSVMDTASEVNSQEDLFEGEAAAELLAAAPKNWAEVTEDGQMKSVNVIKEKEKTKINEKDSLVPEKAQSQPSPLKGAGTLVQCRVISSQPVADQDPSKSSKRKSVSPPTPTKRVGRTRSRSSTRFLTEDPKDTVKMTQIFIEEEPWHSCYAKDCKEVFSKYTLLKEHTQFFHPDLKPRSYSCLLKSCRAEYTTPQDWIWHVACEHPDFVEKHEVEFFDRTNANTHSFAGRDEIQDLVSQYNLVDCYRTLHPNTPGHTWARGDRSSRLDRLYLPTNFAVTKVDTVFLPFSDHNPVYVKFSLKNTPRKGKGYWKYNSSISHDEDFVHDLRYQYKLWSTLKPAFGSITDWWENVKSRIKELAIRHGIRIAQDKRHRIEKLQKVLSDSNSEEIEKILNAEVHGAFIRSRANYLEEGEKLSAFFFRQEKYRAEQKVIRSIRNTDGSIVYENKEIMSVFHHFYSQLFSEQCGCNEFIQDEFVKCLSKSLSDDDKNSLDHQITLGEVQNAIHLAAKNKAPGSDGLSYDFYASFADLLSTDLTLVFNDIFCKGSLSKSQRTGVVTLLPKNGDSLDPTNWRPISLLNADYKLLAKVLQLRLSKVMPTIVNQYQACSVPGRSIHSNLLLIRDIIDFSTIKNGPCALVSIDQEKAFDRVNWRFLSKVLQKLNFGDNFCKWVSILYRDIYSQLLINGSLSDPVLIERGVRQGCPLSPSLYVLFIEPIACYINQCDNISGFIIPGGNARIKFLQYADDATCVATSISDIDMFLNVFNLFHSATGASINMRKTKGLKLGRFAIQNLQNNIEWSTTSIKITGVVFGSDNAVQANWEERVKSVEKRLKLWKNRHLTLLGKVLVINTIIYPLFYFVAPVFHVPDSVVRAVYKIVFAFVWGENKPDLVSRTVISLQTGDGGLGLDNFRLKLDALLVKPLLNILIDVTPPVHLTLTLFFVAKQLRKYYPHVWSNMRPNSNVCTDSLVKACNVIKMLYSLDKDFANNVCRVKDITKRLQPSDVRIIAVRDNPCYPWKEIWRLCFHGLLDNKLKDFQWRLVHGILYTGQRINKWGMGDGVCPFEVCTEIETTSHLLWDCPKIQPVLKWVKKVFNDSTKETSHPDLGENFFLYGFPSKSIETSVFDKIWFVFCITKFILWKSRCLQVFESENQSPREILSIIISEIKTRVAADFNRFTKTKFEKLWVSKHFFVHISNNKLKFSIPSI</sequence>
<organism evidence="6 7">
    <name type="scientific">Holothuria leucospilota</name>
    <name type="common">Black long sea cucumber</name>
    <name type="synonym">Mertensiothuria leucospilota</name>
    <dbReference type="NCBI Taxonomy" id="206669"/>
    <lineage>
        <taxon>Eukaryota</taxon>
        <taxon>Metazoa</taxon>
        <taxon>Echinodermata</taxon>
        <taxon>Eleutherozoa</taxon>
        <taxon>Echinozoa</taxon>
        <taxon>Holothuroidea</taxon>
        <taxon>Aspidochirotacea</taxon>
        <taxon>Aspidochirotida</taxon>
        <taxon>Holothuriidae</taxon>
        <taxon>Holothuria</taxon>
    </lineage>
</organism>
<evidence type="ECO:0000256" key="2">
    <source>
        <dbReference type="SAM" id="MobiDB-lite"/>
    </source>
</evidence>
<feature type="domain" description="CCHC-type" evidence="4">
    <location>
        <begin position="162"/>
        <end position="175"/>
    </location>
</feature>
<feature type="domain" description="CCHC-type" evidence="4">
    <location>
        <begin position="199"/>
        <end position="213"/>
    </location>
</feature>
<evidence type="ECO:0000313" key="7">
    <source>
        <dbReference type="Proteomes" id="UP001152320"/>
    </source>
</evidence>
<name>A0A9Q1H3I0_HOLLE</name>
<keyword evidence="7" id="KW-1185">Reference proteome</keyword>
<dbReference type="EMBL" id="JAIZAY010000013">
    <property type="protein sequence ID" value="KAJ8030901.1"/>
    <property type="molecule type" value="Genomic_DNA"/>
</dbReference>
<dbReference type="CDD" id="cd01650">
    <property type="entry name" value="RT_nLTR_like"/>
    <property type="match status" value="1"/>
</dbReference>
<dbReference type="Gene3D" id="3.60.10.10">
    <property type="entry name" value="Endonuclease/exonuclease/phosphatase"/>
    <property type="match status" value="1"/>
</dbReference>
<evidence type="ECO:0000256" key="1">
    <source>
        <dbReference type="PROSITE-ProRule" id="PRU00042"/>
    </source>
</evidence>
<dbReference type="InterPro" id="IPR013087">
    <property type="entry name" value="Znf_C2H2_type"/>
</dbReference>
<dbReference type="SMART" id="SM00343">
    <property type="entry name" value="ZnF_C2HC"/>
    <property type="match status" value="3"/>
</dbReference>
<keyword evidence="1" id="KW-0863">Zinc-finger</keyword>
<dbReference type="PANTHER" id="PTHR31635">
    <property type="entry name" value="REVERSE TRANSCRIPTASE DOMAIN-CONTAINING PROTEIN-RELATED"/>
    <property type="match status" value="1"/>
</dbReference>
<dbReference type="PANTHER" id="PTHR31635:SF196">
    <property type="entry name" value="REVERSE TRANSCRIPTASE DOMAIN-CONTAINING PROTEIN-RELATED"/>
    <property type="match status" value="1"/>
</dbReference>
<comment type="caution">
    <text evidence="6">The sequence shown here is derived from an EMBL/GenBank/DDBJ whole genome shotgun (WGS) entry which is preliminary data.</text>
</comment>
<keyword evidence="1" id="KW-0862">Zinc</keyword>
<accession>A0A9Q1H3I0</accession>